<proteinExistence type="predicted"/>
<feature type="domain" description="Bms1-type G" evidence="5">
    <location>
        <begin position="80"/>
        <end position="245"/>
    </location>
</feature>
<feature type="region of interest" description="Disordered" evidence="4">
    <location>
        <begin position="1201"/>
        <end position="1223"/>
    </location>
</feature>
<dbReference type="InterPro" id="IPR007034">
    <property type="entry name" value="BMS1_TSR1_C"/>
</dbReference>
<name>A0ABI7WGI4_FELCA</name>
<evidence type="ECO:0000256" key="1">
    <source>
        <dbReference type="ARBA" id="ARBA00004604"/>
    </source>
</evidence>
<dbReference type="Pfam" id="PF04950">
    <property type="entry name" value="RIBIOP_C"/>
    <property type="match status" value="1"/>
</dbReference>
<protein>
    <recommendedName>
        <fullName evidence="5">Bms1-type G domain-containing protein</fullName>
    </recommendedName>
</protein>
<feature type="compositionally biased region" description="Basic and acidic residues" evidence="4">
    <location>
        <begin position="433"/>
        <end position="446"/>
    </location>
</feature>
<feature type="compositionally biased region" description="Acidic residues" evidence="4">
    <location>
        <begin position="526"/>
        <end position="554"/>
    </location>
</feature>
<reference evidence="6" key="2">
    <citation type="submission" date="2025-08" db="UniProtKB">
        <authorList>
            <consortium name="Ensembl"/>
        </authorList>
    </citation>
    <scope>IDENTIFICATION</scope>
    <source>
        <strain evidence="6">breed Abyssinian</strain>
    </source>
</reference>
<organism evidence="6 7">
    <name type="scientific">Felis catus</name>
    <name type="common">Cat</name>
    <name type="synonym">Felis silvestris catus</name>
    <dbReference type="NCBI Taxonomy" id="9685"/>
    <lineage>
        <taxon>Eukaryota</taxon>
        <taxon>Metazoa</taxon>
        <taxon>Chordata</taxon>
        <taxon>Craniata</taxon>
        <taxon>Vertebrata</taxon>
        <taxon>Euteleostomi</taxon>
        <taxon>Mammalia</taxon>
        <taxon>Eutheria</taxon>
        <taxon>Laurasiatheria</taxon>
        <taxon>Carnivora</taxon>
        <taxon>Feliformia</taxon>
        <taxon>Felidae</taxon>
        <taxon>Felinae</taxon>
        <taxon>Felis</taxon>
    </lineage>
</organism>
<feature type="compositionally biased region" description="Basic and acidic residues" evidence="4">
    <location>
        <begin position="555"/>
        <end position="571"/>
    </location>
</feature>
<dbReference type="PROSITE" id="PS51714">
    <property type="entry name" value="G_BMS1"/>
    <property type="match status" value="1"/>
</dbReference>
<dbReference type="Proteomes" id="UP000823872">
    <property type="component" value="Chromosome D2"/>
</dbReference>
<feature type="region of interest" description="Disordered" evidence="4">
    <location>
        <begin position="1"/>
        <end position="42"/>
    </location>
</feature>
<dbReference type="InterPro" id="IPR030387">
    <property type="entry name" value="G_Bms1/Tsr1_dom"/>
</dbReference>
<feature type="compositionally biased region" description="Acidic residues" evidence="4">
    <location>
        <begin position="615"/>
        <end position="633"/>
    </location>
</feature>
<evidence type="ECO:0000313" key="7">
    <source>
        <dbReference type="Proteomes" id="UP000823872"/>
    </source>
</evidence>
<evidence type="ECO:0000256" key="4">
    <source>
        <dbReference type="SAM" id="MobiDB-lite"/>
    </source>
</evidence>
<dbReference type="PANTHER" id="PTHR12858">
    <property type="entry name" value="RIBOSOME BIOGENESIS PROTEIN"/>
    <property type="match status" value="1"/>
</dbReference>
<dbReference type="PANTHER" id="PTHR12858:SF2">
    <property type="entry name" value="RIBOSOME BIOGENESIS PROTEIN BMS1 HOMOLOG"/>
    <property type="match status" value="1"/>
</dbReference>
<evidence type="ECO:0000256" key="3">
    <source>
        <dbReference type="ARBA" id="ARBA00023242"/>
    </source>
</evidence>
<feature type="compositionally biased region" description="Basic residues" evidence="4">
    <location>
        <begin position="1"/>
        <end position="25"/>
    </location>
</feature>
<reference evidence="6 7" key="1">
    <citation type="submission" date="2021-02" db="EMBL/GenBank/DDBJ databases">
        <title>Safari Cat Assemblies.</title>
        <authorList>
            <person name="Bredemeyer K.R."/>
            <person name="Murphy W.J."/>
        </authorList>
    </citation>
    <scope>NUCLEOTIDE SEQUENCE [LARGE SCALE GENOMIC DNA]</scope>
</reference>
<evidence type="ECO:0000259" key="5">
    <source>
        <dbReference type="PROSITE" id="PS51714"/>
    </source>
</evidence>
<dbReference type="SUPFAM" id="SSF52540">
    <property type="entry name" value="P-loop containing nucleoside triphosphate hydrolases"/>
    <property type="match status" value="1"/>
</dbReference>
<dbReference type="InterPro" id="IPR039761">
    <property type="entry name" value="Bms1/Tsr1"/>
</dbReference>
<dbReference type="InterPro" id="IPR027417">
    <property type="entry name" value="P-loop_NTPase"/>
</dbReference>
<feature type="compositionally biased region" description="Acidic residues" evidence="4">
    <location>
        <begin position="454"/>
        <end position="472"/>
    </location>
</feature>
<sequence>METKDQKKHRKKNSGPKAEKKKKRHLQDLQIGDEEDARKRNPKAFAVQSAVRMARSFHRTQDLKTKKHHIPVVDRTPLEPPPIVVVVMGPPKVGKSTLIQCLIRNFTRQKLTEIRGPVTIVSGKKRRLTIIECGCDINMMIDLAKVADLVLMLIDASFGFEMETFEFLNICQVHGFPKIMGVLTHLDSFKYNKQLKKTKKRLKHRFWTEVYPGAKLFYLSGMVHGEYQNQEIHNLGRFITVMKFRPLTWQTSHPYILADSLESLFSTCQNSRHTKKLRMEDLTNPEDIRKNIKCDRKVSLYGYLRGAHLKSKSQIHMPGVGDFAVSDVSFLPDPCALPEQQKKRCLNEKEKLVYAPLSGVGGVLYDKDAVYVDLGGSHGFQESDEVRPTHELVQSLISTHSTIDAKMASSRVTLFSDSKPLGSEDIDNQGHWMPKEERQIDLETGRVRRKAIFGDEEDESGDSDEEDDEEMSEGDRLENGSSADESEEEADAEMTNKMYMVGKGVKRQRLEEMEEDNEVDLPAFADSDDDLERSSEEEGDAEEADESSEEEDSTSGERDSLESRVVGDRGKPGLLQTNGLSDSLNLENPLTIRKATLTTSDSGHCTAEEAFASGDETEESSSLSTEDEDSENEEAIKKKFPESSKVASGQRLGSENLIDETSDVEDLLKEEEDYKEENNYSTETSGALKWKEDLSRKAAEAFLRQQQATPNLRKLIYGTVTEDNEEEDGDSREELGGLFRVSQPSRECKHKLDSLDCSRFHVEAPHDWDLEEVMNSIRDCFVTGKWEDDKDAAKILAEDEELYGDFEDLETGDVHKGKPGPDTQIEDVEEVKEEIDPNAEESAKKKHLDKKRKLKEMFDAEYDEGESTYFDDLKGEMHKQAQLNRAEFEDQDDEARVQYEGFRPGMYVRIEIENVPCEFVLNFDPHYPMILGGLGNSEGNVGYVQMRLKKHRWYKKILKSRDPIIFSVGWRRFQTIPLYYIEDHNGRQRLLKYTPQHMHCGATFWGPITPQGTGFLAVQSVSGIMPDFRIAATGVVLDLDKSIKIVKKLKLTGFPYKIFKNTSFIKGMFNSALEVAKFEGAVIRTVSGIRGQIKKALRAPEGAFRASFEDKLLMSDIVFMRTWYPVSIPAFYNPVTSLLKPVGEKDTWSGMRTTGQLRLAHGVRLKPNKDSLYKPIMRQKKHFNSLHIPKALQKALPFKNKPKTQAKAGKIPKDRRRPAVIREPHERKILALLDALSTVHSQKMKKAKEQRHLHNKEHFKVKQKEEEEKLKRQKDLRKKLFRIQGQKERRNQKSSLKGSGEPSK</sequence>
<dbReference type="Gene3D" id="3.40.50.300">
    <property type="entry name" value="P-loop containing nucleotide triphosphate hydrolases"/>
    <property type="match status" value="1"/>
</dbReference>
<accession>A0ABI7WGI4</accession>
<reference evidence="6" key="3">
    <citation type="submission" date="2025-09" db="UniProtKB">
        <authorList>
            <consortium name="Ensembl"/>
        </authorList>
    </citation>
    <scope>IDENTIFICATION</scope>
    <source>
        <strain evidence="6">breed Abyssinian</strain>
    </source>
</reference>
<dbReference type="Ensembl" id="ENSFCTT00005014243.1">
    <property type="protein sequence ID" value="ENSFCTP00005009417.1"/>
    <property type="gene ID" value="ENSFCTG00005005183.1"/>
</dbReference>
<gene>
    <name evidence="6" type="primary">BMS1</name>
</gene>
<keyword evidence="7" id="KW-1185">Reference proteome</keyword>
<evidence type="ECO:0000256" key="2">
    <source>
        <dbReference type="ARBA" id="ARBA00022517"/>
    </source>
</evidence>
<feature type="compositionally biased region" description="Basic residues" evidence="4">
    <location>
        <begin position="1271"/>
        <end position="1281"/>
    </location>
</feature>
<dbReference type="CDD" id="cd01882">
    <property type="entry name" value="BMS1"/>
    <property type="match status" value="1"/>
</dbReference>
<feature type="compositionally biased region" description="Polar residues" evidence="4">
    <location>
        <begin position="575"/>
        <end position="588"/>
    </location>
</feature>
<feature type="compositionally biased region" description="Basic and acidic residues" evidence="4">
    <location>
        <begin position="1250"/>
        <end position="1270"/>
    </location>
</feature>
<dbReference type="InterPro" id="IPR037875">
    <property type="entry name" value="Bms1_N"/>
</dbReference>
<dbReference type="Pfam" id="PF08142">
    <property type="entry name" value="AARP2CN"/>
    <property type="match status" value="1"/>
</dbReference>
<evidence type="ECO:0000313" key="6">
    <source>
        <dbReference type="Ensembl" id="ENSFCTP00005009417.1"/>
    </source>
</evidence>
<keyword evidence="3" id="KW-0539">Nucleus</keyword>
<comment type="subcellular location">
    <subcellularLocation>
        <location evidence="1">Nucleus</location>
        <location evidence="1">Nucleolus</location>
    </subcellularLocation>
</comment>
<keyword evidence="2" id="KW-0690">Ribosome biogenesis</keyword>
<feature type="compositionally biased region" description="Acidic residues" evidence="4">
    <location>
        <begin position="657"/>
        <end position="675"/>
    </location>
</feature>
<dbReference type="SMART" id="SM00785">
    <property type="entry name" value="AARP2CN"/>
    <property type="match status" value="1"/>
</dbReference>
<feature type="region of interest" description="Disordered" evidence="4">
    <location>
        <begin position="1242"/>
        <end position="1304"/>
    </location>
</feature>
<feature type="region of interest" description="Disordered" evidence="4">
    <location>
        <begin position="417"/>
        <end position="689"/>
    </location>
</feature>
<dbReference type="InterPro" id="IPR012948">
    <property type="entry name" value="AARP2CN"/>
</dbReference>
<dbReference type="SMART" id="SM01362">
    <property type="entry name" value="DUF663"/>
    <property type="match status" value="1"/>
</dbReference>
<dbReference type="GeneTree" id="ENSGT00940000153195"/>